<dbReference type="KEGG" id="pda:103706027"/>
<dbReference type="Gene3D" id="3.30.70.1050">
    <property type="entry name" value="Trigger factor ribosome-binding domain"/>
    <property type="match status" value="1"/>
</dbReference>
<dbReference type="GeneID" id="103706027"/>
<evidence type="ECO:0000256" key="1">
    <source>
        <dbReference type="ARBA" id="ARBA00000971"/>
    </source>
</evidence>
<evidence type="ECO:0000256" key="5">
    <source>
        <dbReference type="ARBA" id="ARBA00023186"/>
    </source>
</evidence>
<dbReference type="OrthoDB" id="1918792at2759"/>
<evidence type="ECO:0000256" key="2">
    <source>
        <dbReference type="ARBA" id="ARBA00005464"/>
    </source>
</evidence>
<dbReference type="InterPro" id="IPR008881">
    <property type="entry name" value="Trigger_fac_ribosome-bd_bac"/>
</dbReference>
<proteinExistence type="inferred from homology"/>
<evidence type="ECO:0000256" key="6">
    <source>
        <dbReference type="ARBA" id="ARBA00023235"/>
    </source>
</evidence>
<reference evidence="9" key="1">
    <citation type="journal article" date="2019" name="Nat. Commun.">
        <title>Genome-wide association mapping of date palm fruit traits.</title>
        <authorList>
            <person name="Hazzouri K.M."/>
            <person name="Gros-Balthazard M."/>
            <person name="Flowers J.M."/>
            <person name="Copetti D."/>
            <person name="Lemansour A."/>
            <person name="Lebrun M."/>
            <person name="Masmoudi K."/>
            <person name="Ferrand S."/>
            <person name="Dhar M.I."/>
            <person name="Fresquez Z.A."/>
            <person name="Rosas U."/>
            <person name="Zhang J."/>
            <person name="Talag J."/>
            <person name="Lee S."/>
            <person name="Kudrna D."/>
            <person name="Powell R.F."/>
            <person name="Leitch I.J."/>
            <person name="Krueger R.R."/>
            <person name="Wing R.A."/>
            <person name="Amiri K.M.A."/>
            <person name="Purugganan M.D."/>
        </authorList>
    </citation>
    <scope>NUCLEOTIDE SEQUENCE [LARGE SCALE GENOMIC DNA]</scope>
    <source>
        <strain evidence="9">cv. Khalas</strain>
    </source>
</reference>
<evidence type="ECO:0000259" key="8">
    <source>
        <dbReference type="Pfam" id="PF05697"/>
    </source>
</evidence>
<feature type="domain" description="Trigger factor ribosome-binding bacterial" evidence="8">
    <location>
        <begin position="97"/>
        <end position="219"/>
    </location>
</feature>
<evidence type="ECO:0000256" key="7">
    <source>
        <dbReference type="ARBA" id="ARBA00024849"/>
    </source>
</evidence>
<sequence>MALMAMTTIGPRVPFQRIRAPFPRVMVSMHAKTSVSFNKTVDSVAIGNAWEGPYQSLMFSCGRDFTCLSWPTFATGSGLEASITDQKKSDLSLDNVKIVVESRDDDKIHVRVDLTGEETQKALDDVLTNLARTAPPIPGFRKMKGGKTSNVPKSFLLQVLGRDRVTKFLIEEIVGMTIGDYVKKEKLKVKSQFKTTQTAVELESAFTPGSEFGFNATIDFDKSDLEATSSGSS</sequence>
<dbReference type="PANTHER" id="PTHR30560">
    <property type="entry name" value="TRIGGER FACTOR CHAPERONE AND PEPTIDYL-PROLYL CIS/TRANS ISOMERASE"/>
    <property type="match status" value="1"/>
</dbReference>
<dbReference type="Proteomes" id="UP000228380">
    <property type="component" value="Chromosome 1"/>
</dbReference>
<comment type="function">
    <text evidence="7">Involved in protein export. Acts as a chaperone by maintaining the newly synthesized protein in an open conformation. Functions as a peptidyl-prolyl cis-trans isomerase.</text>
</comment>
<gene>
    <name evidence="10" type="primary">LOC103706027</name>
</gene>
<evidence type="ECO:0000313" key="9">
    <source>
        <dbReference type="Proteomes" id="UP000228380"/>
    </source>
</evidence>
<dbReference type="InterPro" id="IPR036611">
    <property type="entry name" value="Trigger_fac_ribosome-bd_sf"/>
</dbReference>
<dbReference type="GO" id="GO:0043335">
    <property type="term" value="P:protein unfolding"/>
    <property type="evidence" value="ECO:0007669"/>
    <property type="project" value="TreeGrafter"/>
</dbReference>
<dbReference type="AlphaFoldDB" id="A0A8B7BYT3"/>
<dbReference type="RefSeq" id="XP_008788187.2">
    <property type="nucleotide sequence ID" value="XM_008789965.4"/>
</dbReference>
<dbReference type="Pfam" id="PF05697">
    <property type="entry name" value="Trigger_N"/>
    <property type="match status" value="1"/>
</dbReference>
<keyword evidence="5" id="KW-0143">Chaperone</keyword>
<dbReference type="FunFam" id="3.30.70.1050:FF:000004">
    <property type="entry name" value="Trigger factor"/>
    <property type="match status" value="1"/>
</dbReference>
<comment type="catalytic activity">
    <reaction evidence="1">
        <text>[protein]-peptidylproline (omega=180) = [protein]-peptidylproline (omega=0)</text>
        <dbReference type="Rhea" id="RHEA:16237"/>
        <dbReference type="Rhea" id="RHEA-COMP:10747"/>
        <dbReference type="Rhea" id="RHEA-COMP:10748"/>
        <dbReference type="ChEBI" id="CHEBI:83833"/>
        <dbReference type="ChEBI" id="CHEBI:83834"/>
        <dbReference type="EC" id="5.2.1.8"/>
    </reaction>
</comment>
<keyword evidence="4" id="KW-0697">Rotamase</keyword>
<dbReference type="GO" id="GO:0044183">
    <property type="term" value="F:protein folding chaperone"/>
    <property type="evidence" value="ECO:0007669"/>
    <property type="project" value="TreeGrafter"/>
</dbReference>
<dbReference type="GO" id="GO:0043022">
    <property type="term" value="F:ribosome binding"/>
    <property type="evidence" value="ECO:0007669"/>
    <property type="project" value="TreeGrafter"/>
</dbReference>
<evidence type="ECO:0000313" key="10">
    <source>
        <dbReference type="RefSeq" id="XP_008788187.2"/>
    </source>
</evidence>
<name>A0A8B7BYT3_PHODC</name>
<evidence type="ECO:0000256" key="4">
    <source>
        <dbReference type="ARBA" id="ARBA00023110"/>
    </source>
</evidence>
<dbReference type="GO" id="GO:0051083">
    <property type="term" value="P:'de novo' cotranslational protein folding"/>
    <property type="evidence" value="ECO:0007669"/>
    <property type="project" value="TreeGrafter"/>
</dbReference>
<reference evidence="10" key="2">
    <citation type="submission" date="2025-08" db="UniProtKB">
        <authorList>
            <consortium name="RefSeq"/>
        </authorList>
    </citation>
    <scope>IDENTIFICATION</scope>
    <source>
        <tissue evidence="10">Young leaves</tissue>
    </source>
</reference>
<dbReference type="SUPFAM" id="SSF102735">
    <property type="entry name" value="Trigger factor ribosome-binding domain"/>
    <property type="match status" value="1"/>
</dbReference>
<protein>
    <recommendedName>
        <fullName evidence="3">peptidylprolyl isomerase</fullName>
        <ecNumber evidence="3">5.2.1.8</ecNumber>
    </recommendedName>
</protein>
<dbReference type="InterPro" id="IPR005215">
    <property type="entry name" value="Trig_fac"/>
</dbReference>
<accession>A0A8B7BYT3</accession>
<dbReference type="GO" id="GO:0015031">
    <property type="term" value="P:protein transport"/>
    <property type="evidence" value="ECO:0007669"/>
    <property type="project" value="InterPro"/>
</dbReference>
<dbReference type="PANTHER" id="PTHR30560:SF4">
    <property type="entry name" value="OS01G0894700 PROTEIN"/>
    <property type="match status" value="1"/>
</dbReference>
<comment type="similarity">
    <text evidence="2">Belongs to the FKBP-type PPIase family. Tig subfamily.</text>
</comment>
<dbReference type="GO" id="GO:0003755">
    <property type="term" value="F:peptidyl-prolyl cis-trans isomerase activity"/>
    <property type="evidence" value="ECO:0007669"/>
    <property type="project" value="UniProtKB-KW"/>
</dbReference>
<keyword evidence="6" id="KW-0413">Isomerase</keyword>
<evidence type="ECO:0000256" key="3">
    <source>
        <dbReference type="ARBA" id="ARBA00013194"/>
    </source>
</evidence>
<keyword evidence="9" id="KW-1185">Reference proteome</keyword>
<organism evidence="9 10">
    <name type="scientific">Phoenix dactylifera</name>
    <name type="common">Date palm</name>
    <dbReference type="NCBI Taxonomy" id="42345"/>
    <lineage>
        <taxon>Eukaryota</taxon>
        <taxon>Viridiplantae</taxon>
        <taxon>Streptophyta</taxon>
        <taxon>Embryophyta</taxon>
        <taxon>Tracheophyta</taxon>
        <taxon>Spermatophyta</taxon>
        <taxon>Magnoliopsida</taxon>
        <taxon>Liliopsida</taxon>
        <taxon>Arecaceae</taxon>
        <taxon>Coryphoideae</taxon>
        <taxon>Phoeniceae</taxon>
        <taxon>Phoenix</taxon>
    </lineage>
</organism>
<dbReference type="EC" id="5.2.1.8" evidence="3"/>